<accession>A0ABM2BIN5</accession>
<keyword evidence="6" id="KW-1185">Reference proteome</keyword>
<dbReference type="PROSITE" id="PS01169">
    <property type="entry name" value="RIBOSOMAL_L21"/>
    <property type="match status" value="1"/>
</dbReference>
<reference evidence="7" key="2">
    <citation type="journal article" date="1990" name="J. Biol. Chem.">
        <title>A ribosomal protein is encoded in the chloroplast DNA in a lower plant but in the nucleus in angiosperms. Isolation of the spinach L21 protein and cDNA clone with transit and an unusual repeat sequence.</title>
        <authorList>
            <person name="Smooker P.M."/>
            <person name="Kruft V."/>
            <person name="Subramanian A.R."/>
        </authorList>
    </citation>
    <scope>NUCLEOTIDE SEQUENCE</scope>
</reference>
<dbReference type="PANTHER" id="PTHR21349">
    <property type="entry name" value="50S RIBOSOMAL PROTEIN L21"/>
    <property type="match status" value="1"/>
</dbReference>
<feature type="transit peptide" description="Chloroplast" evidence="7">
    <location>
        <begin position="1"/>
        <end position="55"/>
    </location>
</feature>
<evidence type="ECO:0000256" key="4">
    <source>
        <dbReference type="ARBA" id="ARBA00022980"/>
    </source>
</evidence>
<evidence type="ECO:0000313" key="7">
    <source>
        <dbReference type="RefSeq" id="NP_001413410.1"/>
    </source>
</evidence>
<evidence type="ECO:0000256" key="1">
    <source>
        <dbReference type="ARBA" id="ARBA00008563"/>
    </source>
</evidence>
<dbReference type="InterPro" id="IPR001787">
    <property type="entry name" value="Ribosomal_bL21"/>
</dbReference>
<dbReference type="HAMAP" id="MF_01363">
    <property type="entry name" value="Ribosomal_bL21"/>
    <property type="match status" value="1"/>
</dbReference>
<keyword evidence="7" id="KW-0809">Transit peptide</keyword>
<dbReference type="Pfam" id="PF00829">
    <property type="entry name" value="Ribosomal_L21p"/>
    <property type="match status" value="1"/>
</dbReference>
<evidence type="ECO:0000256" key="5">
    <source>
        <dbReference type="ARBA" id="ARBA00023274"/>
    </source>
</evidence>
<dbReference type="RefSeq" id="NP_001413410.1">
    <property type="nucleotide sequence ID" value="NM_001426481.1"/>
</dbReference>
<dbReference type="SUPFAM" id="SSF141091">
    <property type="entry name" value="L21p-like"/>
    <property type="match status" value="1"/>
</dbReference>
<keyword evidence="5" id="KW-0687">Ribonucleoprotein</keyword>
<keyword evidence="4" id="KW-0689">Ribosomal protein</keyword>
<evidence type="ECO:0000256" key="2">
    <source>
        <dbReference type="ARBA" id="ARBA00022730"/>
    </source>
</evidence>
<keyword evidence="3" id="KW-0694">RNA-binding</keyword>
<organism evidence="6 7">
    <name type="scientific">Spinacia oleracea</name>
    <name type="common">Spinach</name>
    <dbReference type="NCBI Taxonomy" id="3562"/>
    <lineage>
        <taxon>Eukaryota</taxon>
        <taxon>Viridiplantae</taxon>
        <taxon>Streptophyta</taxon>
        <taxon>Embryophyta</taxon>
        <taxon>Tracheophyta</taxon>
        <taxon>Spermatophyta</taxon>
        <taxon>Magnoliopsida</taxon>
        <taxon>eudicotyledons</taxon>
        <taxon>Gunneridae</taxon>
        <taxon>Pentapetalae</taxon>
        <taxon>Caryophyllales</taxon>
        <taxon>Chenopodiaceae</taxon>
        <taxon>Chenopodioideae</taxon>
        <taxon>Anserineae</taxon>
        <taxon>Spinacia</taxon>
    </lineage>
</organism>
<dbReference type="Proteomes" id="UP000813463">
    <property type="component" value="Chromosome 2"/>
</dbReference>
<protein>
    <submittedName>
        <fullName evidence="7">Large ribosomal subunit protein bL21c</fullName>
    </submittedName>
</protein>
<feature type="chain" id="PRO_5044507692" description="Chloroplast" evidence="7">
    <location>
        <begin position="56"/>
        <end position="254"/>
    </location>
</feature>
<dbReference type="InterPro" id="IPR036164">
    <property type="entry name" value="bL21-like_sf"/>
</dbReference>
<sequence length="254" mass="28208">MASATLAFSCSSLCATLKLPQNLNPLLLNVPPLSKPFSGVVSPPSLSRLSLLPVAAKRRRFQEIPEELKAEFEEFQRPPNQKPQLSDVLPDDFQAPEPGTPEYNDIINQFLPKKGPPPPREEIFAVVVIGSRQYIVIPGRWIYTQRLKGATVNDKIVLNKVLLVGTKASTYIGTPIVTNAAVHAVVEEQLLDDKVIVFKYKKKKNYRRNIGHRQPITRIKITGITGYEDYPASTLEAEVEAKEEAEAEAEAVPV</sequence>
<gene>
    <name evidence="7" type="primary">LOC110802938</name>
    <name evidence="7" type="synonym">CL21</name>
    <name evidence="7" type="synonym">CS-L7</name>
    <name evidence="7" type="synonym">rp121</name>
    <name evidence="7" type="synonym">rpl21</name>
</gene>
<evidence type="ECO:0000256" key="3">
    <source>
        <dbReference type="ARBA" id="ARBA00022884"/>
    </source>
</evidence>
<proteinExistence type="inferred from homology"/>
<reference evidence="7" key="4">
    <citation type="submission" date="2025-08" db="UniProtKB">
        <authorList>
            <consortium name="RefSeq"/>
        </authorList>
    </citation>
    <scope>IDENTIFICATION</scope>
</reference>
<dbReference type="InterPro" id="IPR018258">
    <property type="entry name" value="Ribosomal_bL21_CS"/>
</dbReference>
<keyword evidence="2" id="KW-0699">rRNA-binding</keyword>
<dbReference type="NCBIfam" id="TIGR00061">
    <property type="entry name" value="L21"/>
    <property type="match status" value="1"/>
</dbReference>
<dbReference type="PANTHER" id="PTHR21349:SF8">
    <property type="entry name" value="LARGE RIBOSOMAL SUBUNIT PROTEIN BL21C"/>
    <property type="match status" value="1"/>
</dbReference>
<reference evidence="6" key="3">
    <citation type="journal article" date="2021" name="Nat. Commun.">
        <title>Genomic analyses provide insights into spinach domestication and the genetic basis of agronomic traits.</title>
        <authorList>
            <person name="Cai X."/>
            <person name="Sun X."/>
            <person name="Xu C."/>
            <person name="Sun H."/>
            <person name="Wang X."/>
            <person name="Ge C."/>
            <person name="Zhang Z."/>
            <person name="Wang Q."/>
            <person name="Fei Z."/>
            <person name="Jiao C."/>
            <person name="Wang Q."/>
        </authorList>
    </citation>
    <scope>NUCLEOTIDE SEQUENCE [LARGE SCALE GENOMIC DNA]</scope>
    <source>
        <strain evidence="6">cv. Varoflay</strain>
    </source>
</reference>
<dbReference type="InterPro" id="IPR028909">
    <property type="entry name" value="bL21-like"/>
</dbReference>
<dbReference type="GeneID" id="110802938"/>
<comment type="similarity">
    <text evidence="1">Belongs to the bacterial ribosomal protein bL21 family.</text>
</comment>
<name>A0ABM2BIN5_SPIOL</name>
<evidence type="ECO:0000313" key="6">
    <source>
        <dbReference type="Proteomes" id="UP000813463"/>
    </source>
</evidence>
<reference evidence="7" key="1">
    <citation type="journal article" date="1990" name="Curr. Genet.">
        <title>Hypothesis for the evolutionary origin of the chloroplast ribosomal protein L21 of spinach.</title>
        <authorList>
            <person name="Martin W."/>
            <person name="Lagrange T."/>
            <person name="Li Y.F."/>
            <person name="Bisanz-Seyer C."/>
            <person name="Mache R."/>
        </authorList>
    </citation>
    <scope>NUCLEOTIDE SEQUENCE</scope>
</reference>